<dbReference type="AlphaFoldDB" id="A0A0B7A6R5"/>
<accession>A0A0B7A6R5</accession>
<dbReference type="Gene3D" id="2.40.50.120">
    <property type="match status" value="1"/>
</dbReference>
<organism evidence="1">
    <name type="scientific">Arion vulgaris</name>
    <dbReference type="NCBI Taxonomy" id="1028688"/>
    <lineage>
        <taxon>Eukaryota</taxon>
        <taxon>Metazoa</taxon>
        <taxon>Spiralia</taxon>
        <taxon>Lophotrochozoa</taxon>
        <taxon>Mollusca</taxon>
        <taxon>Gastropoda</taxon>
        <taxon>Heterobranchia</taxon>
        <taxon>Euthyneura</taxon>
        <taxon>Panpulmonata</taxon>
        <taxon>Eupulmonata</taxon>
        <taxon>Stylommatophora</taxon>
        <taxon>Helicina</taxon>
        <taxon>Arionoidea</taxon>
        <taxon>Arionidae</taxon>
        <taxon>Arion</taxon>
    </lineage>
</organism>
<protein>
    <submittedName>
        <fullName evidence="1">Uncharacterized protein</fullName>
    </submittedName>
</protein>
<evidence type="ECO:0000313" key="1">
    <source>
        <dbReference type="EMBL" id="CEK75706.1"/>
    </source>
</evidence>
<reference evidence="1" key="1">
    <citation type="submission" date="2014-12" db="EMBL/GenBank/DDBJ databases">
        <title>Insight into the proteome of Arion vulgaris.</title>
        <authorList>
            <person name="Aradska J."/>
            <person name="Bulat T."/>
            <person name="Smidak R."/>
            <person name="Sarate P."/>
            <person name="Gangsoo J."/>
            <person name="Sialana F."/>
            <person name="Bilban M."/>
            <person name="Lubec G."/>
        </authorList>
    </citation>
    <scope>NUCLEOTIDE SEQUENCE</scope>
    <source>
        <tissue evidence="1">Skin</tissue>
    </source>
</reference>
<dbReference type="SUPFAM" id="SSF50242">
    <property type="entry name" value="TIMP-like"/>
    <property type="match status" value="1"/>
</dbReference>
<dbReference type="EMBL" id="HACG01028841">
    <property type="protein sequence ID" value="CEK75706.1"/>
    <property type="molecule type" value="Transcribed_RNA"/>
</dbReference>
<dbReference type="InterPro" id="IPR008993">
    <property type="entry name" value="TIMP-like_OB-fold"/>
</dbReference>
<name>A0A0B7A6R5_9EUPU</name>
<gene>
    <name evidence="1" type="primary">ORF96687</name>
</gene>
<proteinExistence type="predicted"/>
<sequence>MLLIFLTCLSVAMATVSECPPEVASFDYETALNSADVVFVGTPTSGQSSIGTDDELREVTYTFSNIDVDEYFKDTTGRNANSVRILLTTTGTEPCQNAPTPGQISLIFARGSTILTIDSCNYGYPWECVPESARAILSGSK</sequence>